<dbReference type="GeneID" id="103391989"/>
<dbReference type="CTD" id="221150"/>
<feature type="compositionally biased region" description="Polar residues" evidence="13">
    <location>
        <begin position="288"/>
        <end position="298"/>
    </location>
</feature>
<keyword evidence="8" id="KW-0498">Mitosis</keyword>
<dbReference type="OrthoDB" id="5987638at2759"/>
<comment type="similarity">
    <text evidence="3">Belongs to the SKA3 family.</text>
</comment>
<dbReference type="Ensembl" id="ENSCSET00000014357.1">
    <property type="protein sequence ID" value="ENSCSEP00000014191.1"/>
    <property type="gene ID" value="ENSCSEG00000009133.1"/>
</dbReference>
<evidence type="ECO:0000256" key="5">
    <source>
        <dbReference type="ARBA" id="ARBA00022490"/>
    </source>
</evidence>
<keyword evidence="4" id="KW-0158">Chromosome</keyword>
<dbReference type="InterPro" id="IPR033341">
    <property type="entry name" value="SKA3"/>
</dbReference>
<keyword evidence="5" id="KW-0963">Cytoplasm</keyword>
<dbReference type="GO" id="GO:0007059">
    <property type="term" value="P:chromosome segregation"/>
    <property type="evidence" value="ECO:0007669"/>
    <property type="project" value="InterPro"/>
</dbReference>
<dbReference type="Proteomes" id="UP000265120">
    <property type="component" value="Chromosome 16"/>
</dbReference>
<evidence type="ECO:0000256" key="6">
    <source>
        <dbReference type="ARBA" id="ARBA00022618"/>
    </source>
</evidence>
<protein>
    <submittedName>
        <fullName evidence="14">Spindle and kinetochore associated complex subunit 3</fullName>
    </submittedName>
</protein>
<evidence type="ECO:0000313" key="15">
    <source>
        <dbReference type="Proteomes" id="UP000265120"/>
    </source>
</evidence>
<dbReference type="STRING" id="244447.ENSCSEP00000014191"/>
<proteinExistence type="inferred from homology"/>
<feature type="region of interest" description="Disordered" evidence="13">
    <location>
        <begin position="279"/>
        <end position="321"/>
    </location>
</feature>
<dbReference type="GO" id="GO:0005876">
    <property type="term" value="C:spindle microtubule"/>
    <property type="evidence" value="ECO:0007669"/>
    <property type="project" value="TreeGrafter"/>
</dbReference>
<evidence type="ECO:0000256" key="12">
    <source>
        <dbReference type="ARBA" id="ARBA00023328"/>
    </source>
</evidence>
<dbReference type="KEGG" id="csem:103391989"/>
<dbReference type="GO" id="GO:0000940">
    <property type="term" value="C:outer kinetochore"/>
    <property type="evidence" value="ECO:0007669"/>
    <property type="project" value="InterPro"/>
</dbReference>
<evidence type="ECO:0000256" key="7">
    <source>
        <dbReference type="ARBA" id="ARBA00022701"/>
    </source>
</evidence>
<evidence type="ECO:0000256" key="9">
    <source>
        <dbReference type="ARBA" id="ARBA00022838"/>
    </source>
</evidence>
<evidence type="ECO:0000313" key="14">
    <source>
        <dbReference type="Ensembl" id="ENSCSEP00000014191.1"/>
    </source>
</evidence>
<dbReference type="GeneTree" id="ENSGT00500000045005"/>
<dbReference type="AlphaFoldDB" id="A0A3P8VLS5"/>
<evidence type="ECO:0000256" key="8">
    <source>
        <dbReference type="ARBA" id="ARBA00022776"/>
    </source>
</evidence>
<sequence length="594" mass="66528">MDPTSVFFVKLRRMATTLESETAKLQRSFENRNNEEDGEATAKGTRAFHELKCEFVDLKGQVQNQLAQQKVQENEVNTFIKACRLMEQRVSKDIQTLTEHWEKYGYQVPRDAQGPNKEKTKDSETTDEAGSEGGTGSTDEDDGEGHGEPGDDLTSSPVTSGPRPIDELLRTPQLSDFGLSEMQLKRDLGKSEWLSELPPMPEITVAPPSFNTPAPPTMSLTSKCALHMDDDELRTPEMHIFDISEQTKCLKQDLTVELLRKDVESQRLQNKPVDFLKESLPTKGLKMKTTNGHRSPSEQVDGEPELSVSPGHTTTPDVPEFQTPYVNRLFSHKKQCQSEQQPKPVNVPADDDLSTFDLTTPRHNGVGGSKRPWEYNVPNTSMLSEEEEKMPEMPNLQSLLGMSLQSVSQKTAKVQKRTKEQINVYKDLSDNSLETDGATVEFKLGTPRMRMDQQEPSTPEMPDLSSVTQDICKLVSQAQLKRTDVAVVKPNVRPAKDVNSAACLSLVSESEYLRLPNYLRQISLNNLNQMVHSINSFITEFPGRGTELQFDELKRIGNVGAKTPVYILCLTELNRLQHVRGARDTSVYMLCAGA</sequence>
<evidence type="ECO:0000256" key="3">
    <source>
        <dbReference type="ARBA" id="ARBA00007716"/>
    </source>
</evidence>
<keyword evidence="11" id="KW-0131">Cell cycle</keyword>
<comment type="subcellular location">
    <subcellularLocation>
        <location evidence="2">Chromosome</location>
        <location evidence="2">Centromere</location>
        <location evidence="2">Kinetochore</location>
    </subcellularLocation>
    <subcellularLocation>
        <location evidence="1">Cytoplasm</location>
        <location evidence="1">Cytoskeleton</location>
        <location evidence="1">Spindle</location>
    </subcellularLocation>
</comment>
<dbReference type="RefSeq" id="XP_016895655.1">
    <property type="nucleotide sequence ID" value="XM_017040166.2"/>
</dbReference>
<keyword evidence="10" id="KW-0206">Cytoskeleton</keyword>
<dbReference type="PANTHER" id="PTHR48118:SF1">
    <property type="entry name" value="SPINDLE AND KINETOCHORE-ASSOCIATED PROTEIN 3"/>
    <property type="match status" value="1"/>
</dbReference>
<name>A0A3P8VLS5_CYNSE</name>
<accession>A0A3P8VLS5</accession>
<dbReference type="InParanoid" id="A0A3P8VLS5"/>
<dbReference type="GO" id="GO:0051301">
    <property type="term" value="P:cell division"/>
    <property type="evidence" value="ECO:0007669"/>
    <property type="project" value="UniProtKB-KW"/>
</dbReference>
<keyword evidence="6" id="KW-0132">Cell division</keyword>
<feature type="region of interest" description="Disordered" evidence="13">
    <location>
        <begin position="105"/>
        <end position="174"/>
    </location>
</feature>
<evidence type="ECO:0000256" key="4">
    <source>
        <dbReference type="ARBA" id="ARBA00022454"/>
    </source>
</evidence>
<reference evidence="14" key="2">
    <citation type="submission" date="2025-08" db="UniProtKB">
        <authorList>
            <consortium name="Ensembl"/>
        </authorList>
    </citation>
    <scope>IDENTIFICATION</scope>
</reference>
<dbReference type="FunCoup" id="A0A3P8VLS5">
    <property type="interactions" value="1609"/>
</dbReference>
<keyword evidence="12" id="KW-0137">Centromere</keyword>
<evidence type="ECO:0000256" key="2">
    <source>
        <dbReference type="ARBA" id="ARBA00004629"/>
    </source>
</evidence>
<reference evidence="14 15" key="1">
    <citation type="journal article" date="2014" name="Nat. Genet.">
        <title>Whole-genome sequence of a flatfish provides insights into ZW sex chromosome evolution and adaptation to a benthic lifestyle.</title>
        <authorList>
            <person name="Chen S."/>
            <person name="Zhang G."/>
            <person name="Shao C."/>
            <person name="Huang Q."/>
            <person name="Liu G."/>
            <person name="Zhang P."/>
            <person name="Song W."/>
            <person name="An N."/>
            <person name="Chalopin D."/>
            <person name="Volff J.N."/>
            <person name="Hong Y."/>
            <person name="Li Q."/>
            <person name="Sha Z."/>
            <person name="Zhou H."/>
            <person name="Xie M."/>
            <person name="Yu Q."/>
            <person name="Liu Y."/>
            <person name="Xiang H."/>
            <person name="Wang N."/>
            <person name="Wu K."/>
            <person name="Yang C."/>
            <person name="Zhou Q."/>
            <person name="Liao X."/>
            <person name="Yang L."/>
            <person name="Hu Q."/>
            <person name="Zhang J."/>
            <person name="Meng L."/>
            <person name="Jin L."/>
            <person name="Tian Y."/>
            <person name="Lian J."/>
            <person name="Yang J."/>
            <person name="Miao G."/>
            <person name="Liu S."/>
            <person name="Liang Z."/>
            <person name="Yan F."/>
            <person name="Li Y."/>
            <person name="Sun B."/>
            <person name="Zhang H."/>
            <person name="Zhang J."/>
            <person name="Zhu Y."/>
            <person name="Du M."/>
            <person name="Zhao Y."/>
            <person name="Schartl M."/>
            <person name="Tang Q."/>
            <person name="Wang J."/>
        </authorList>
    </citation>
    <scope>NUCLEOTIDE SEQUENCE</scope>
</reference>
<dbReference type="PANTHER" id="PTHR48118">
    <property type="entry name" value="SPINDLE AND KINETOCHORE-ASSOCIATED PROTEIN 3"/>
    <property type="match status" value="1"/>
</dbReference>
<evidence type="ECO:0000256" key="13">
    <source>
        <dbReference type="SAM" id="MobiDB-lite"/>
    </source>
</evidence>
<dbReference type="GO" id="GO:0000278">
    <property type="term" value="P:mitotic cell cycle"/>
    <property type="evidence" value="ECO:0007669"/>
    <property type="project" value="TreeGrafter"/>
</dbReference>
<reference evidence="14" key="3">
    <citation type="submission" date="2025-09" db="UniProtKB">
        <authorList>
            <consortium name="Ensembl"/>
        </authorList>
    </citation>
    <scope>IDENTIFICATION</scope>
</reference>
<evidence type="ECO:0000256" key="10">
    <source>
        <dbReference type="ARBA" id="ARBA00023212"/>
    </source>
</evidence>
<keyword evidence="15" id="KW-1185">Reference proteome</keyword>
<keyword evidence="7" id="KW-0493">Microtubule</keyword>
<evidence type="ECO:0000256" key="11">
    <source>
        <dbReference type="ARBA" id="ARBA00023306"/>
    </source>
</evidence>
<evidence type="ECO:0000256" key="1">
    <source>
        <dbReference type="ARBA" id="ARBA00004186"/>
    </source>
</evidence>
<dbReference type="Gene3D" id="6.10.250.1400">
    <property type="match status" value="1"/>
</dbReference>
<organism evidence="14 15">
    <name type="scientific">Cynoglossus semilaevis</name>
    <name type="common">Tongue sole</name>
    <dbReference type="NCBI Taxonomy" id="244447"/>
    <lineage>
        <taxon>Eukaryota</taxon>
        <taxon>Metazoa</taxon>
        <taxon>Chordata</taxon>
        <taxon>Craniata</taxon>
        <taxon>Vertebrata</taxon>
        <taxon>Euteleostomi</taxon>
        <taxon>Actinopterygii</taxon>
        <taxon>Neopterygii</taxon>
        <taxon>Teleostei</taxon>
        <taxon>Neoteleostei</taxon>
        <taxon>Acanthomorphata</taxon>
        <taxon>Carangaria</taxon>
        <taxon>Pleuronectiformes</taxon>
        <taxon>Pleuronectoidei</taxon>
        <taxon>Cynoglossidae</taxon>
        <taxon>Cynoglossinae</taxon>
        <taxon>Cynoglossus</taxon>
    </lineage>
</organism>
<keyword evidence="9" id="KW-0995">Kinetochore</keyword>